<feature type="compositionally biased region" description="Low complexity" evidence="1">
    <location>
        <begin position="36"/>
        <end position="56"/>
    </location>
</feature>
<feature type="region of interest" description="Disordered" evidence="1">
    <location>
        <begin position="15"/>
        <end position="84"/>
    </location>
</feature>
<feature type="compositionally biased region" description="Basic and acidic residues" evidence="1">
    <location>
        <begin position="26"/>
        <end position="35"/>
    </location>
</feature>
<protein>
    <recommendedName>
        <fullName evidence="5">Pentapeptide MXKDX repeat protein</fullName>
    </recommendedName>
</protein>
<dbReference type="RefSeq" id="WP_345766802.1">
    <property type="nucleotide sequence ID" value="NZ_CP154834.1"/>
</dbReference>
<organism evidence="3 4">
    <name type="scientific">Chryseobacterium endophyticum</name>
    <dbReference type="NCBI Taxonomy" id="1854762"/>
    <lineage>
        <taxon>Bacteria</taxon>
        <taxon>Pseudomonadati</taxon>
        <taxon>Bacteroidota</taxon>
        <taxon>Flavobacteriia</taxon>
        <taxon>Flavobacteriales</taxon>
        <taxon>Weeksellaceae</taxon>
        <taxon>Chryseobacterium group</taxon>
        <taxon>Chryseobacterium</taxon>
    </lineage>
</organism>
<dbReference type="AlphaFoldDB" id="A0AAU6WPV2"/>
<evidence type="ECO:0008006" key="5">
    <source>
        <dbReference type="Google" id="ProtNLM"/>
    </source>
</evidence>
<reference evidence="3 4" key="1">
    <citation type="submission" date="2024-04" db="EMBL/GenBank/DDBJ databases">
        <title>Genome sequencing and assembly of rice foliar adapted Chryseobacterium endophyticum OsEnb-ALM-A6.</title>
        <authorList>
            <person name="Kumar S."/>
            <person name="Javed M."/>
            <person name="Chouhan V."/>
            <person name="Charishma K."/>
            <person name="Patel A."/>
            <person name="Kumar M."/>
            <person name="Sahu K.P."/>
            <person name="Kumar A."/>
        </authorList>
    </citation>
    <scope>NUCLEOTIDE SEQUENCE [LARGE SCALE GENOMIC DNA]</scope>
    <source>
        <strain evidence="3 4">OsEnb-ALM-A6</strain>
    </source>
</reference>
<feature type="chain" id="PRO_5043380456" description="Pentapeptide MXKDX repeat protein" evidence="2">
    <location>
        <begin position="21"/>
        <end position="84"/>
    </location>
</feature>
<evidence type="ECO:0000256" key="2">
    <source>
        <dbReference type="SAM" id="SignalP"/>
    </source>
</evidence>
<keyword evidence="2" id="KW-0732">Signal</keyword>
<evidence type="ECO:0000256" key="1">
    <source>
        <dbReference type="SAM" id="MobiDB-lite"/>
    </source>
</evidence>
<dbReference type="Proteomes" id="UP001463665">
    <property type="component" value="Chromosome"/>
</dbReference>
<gene>
    <name evidence="3" type="ORF">AAFP95_02010</name>
</gene>
<accession>A0AAU6WPV2</accession>
<evidence type="ECO:0000313" key="3">
    <source>
        <dbReference type="EMBL" id="XAO74839.1"/>
    </source>
</evidence>
<feature type="compositionally biased region" description="Polar residues" evidence="1">
    <location>
        <begin position="16"/>
        <end position="25"/>
    </location>
</feature>
<dbReference type="EMBL" id="CP154834">
    <property type="protein sequence ID" value="XAO74839.1"/>
    <property type="molecule type" value="Genomic_DNA"/>
</dbReference>
<evidence type="ECO:0000313" key="4">
    <source>
        <dbReference type="Proteomes" id="UP001463665"/>
    </source>
</evidence>
<keyword evidence="4" id="KW-1185">Reference proteome</keyword>
<name>A0AAU6WPV2_9FLAO</name>
<sequence length="84" mass="9375">MKNLMLVAAFVAFGTITASAQTTPQKKMDTTRSDTTRNNGNMATGNMNNPNGTTNNDWDKSKTDTANWKNKDGMKTERKMKKKK</sequence>
<feature type="signal peptide" evidence="2">
    <location>
        <begin position="1"/>
        <end position="20"/>
    </location>
</feature>
<proteinExistence type="predicted"/>
<feature type="compositionally biased region" description="Basic and acidic residues" evidence="1">
    <location>
        <begin position="57"/>
        <end position="77"/>
    </location>
</feature>